<evidence type="ECO:0000313" key="2">
    <source>
        <dbReference type="Proteomes" id="UP001281147"/>
    </source>
</evidence>
<keyword evidence="2" id="KW-1185">Reference proteome</keyword>
<evidence type="ECO:0000313" key="1">
    <source>
        <dbReference type="EMBL" id="KAK3703768.1"/>
    </source>
</evidence>
<organism evidence="1 2">
    <name type="scientific">Vermiconidia calcicola</name>
    <dbReference type="NCBI Taxonomy" id="1690605"/>
    <lineage>
        <taxon>Eukaryota</taxon>
        <taxon>Fungi</taxon>
        <taxon>Dikarya</taxon>
        <taxon>Ascomycota</taxon>
        <taxon>Pezizomycotina</taxon>
        <taxon>Dothideomycetes</taxon>
        <taxon>Dothideomycetidae</taxon>
        <taxon>Mycosphaerellales</taxon>
        <taxon>Extremaceae</taxon>
        <taxon>Vermiconidia</taxon>
    </lineage>
</organism>
<accession>A0ACC3MU93</accession>
<gene>
    <name evidence="1" type="ORF">LTR37_014214</name>
</gene>
<reference evidence="1" key="1">
    <citation type="submission" date="2023-07" db="EMBL/GenBank/DDBJ databases">
        <title>Black Yeasts Isolated from many extreme environments.</title>
        <authorList>
            <person name="Coleine C."/>
            <person name="Stajich J.E."/>
            <person name="Selbmann L."/>
        </authorList>
    </citation>
    <scope>NUCLEOTIDE SEQUENCE</scope>
    <source>
        <strain evidence="1">CCFEE 5714</strain>
    </source>
</reference>
<comment type="caution">
    <text evidence="1">The sequence shown here is derived from an EMBL/GenBank/DDBJ whole genome shotgun (WGS) entry which is preliminary data.</text>
</comment>
<dbReference type="EMBL" id="JAUTXU010000147">
    <property type="protein sequence ID" value="KAK3703768.1"/>
    <property type="molecule type" value="Genomic_DNA"/>
</dbReference>
<proteinExistence type="predicted"/>
<protein>
    <submittedName>
        <fullName evidence="1">Uncharacterized protein</fullName>
    </submittedName>
</protein>
<sequence>MIHLLTHIAQAALLVYNPDFFKASHNPSKPAKHHELLTEYDLRALEDEPKLGFWDQPRPFRTTCFMLFAAAAVQGWNQTATNGANICFLDPLIDRHAIKFEEDLQQPCMNGTAWKYGVISAAPFLFSPVGSILSDPLNEFLMGRRRAILVSALLIFSSTIASAYMSTWWTLLICRAILGIGMGGKAAVVPVFLAEIAPTQLRGTLIMNWQAYPPALLHLLRYLTGFRQVFDALGIFLGFSANLTAATAQPWNAWKWQMASSAIPAFAVVMGVTFISWDSPRFQMKHERKSHDHYMDKCENYKNRKIKRNLDTQQKHKSQQARDRRGTNRQGRVKNTPRNVGAADVPLLSLLDRFIDSLRFHYGPHPEFGYHSKAFETLVILRGNRILAAKELVYTHCQLVVQKLSAEKLEETEETKKNMDLDFSLHLSLQWWRQWWERTRGLFTEPYLRRELTAAAVVMASQQLTGINALIFYSAMLFSRADRGGLLYRNTRLPVWLTWAIGLVNFLFAIPAYWLIESHGRRWLVLRTLPLLFLTMVAIAGSFQIGGSEPDEGETTVRRILIGILTVLFTVFYSPGLGPVPFTLSAELFPLEYRMVGMSMALALNLLLGGLINLFVPLVLNANKSILLASFAVMNIIAWVAVYYFVREPVAAPLTDGLPSTSIRLEEVCEIYKTSRSQYFKLQKQYKQNQVHPWWHFLCRQETPPSGRHSYAGRHSEQNDASGERQHETNEVPLQRMDGGPQQGTGQVEQQEVDEMQQHGLEGVVQQRRDRMQQSESRTE</sequence>
<name>A0ACC3MU93_9PEZI</name>
<dbReference type="Proteomes" id="UP001281147">
    <property type="component" value="Unassembled WGS sequence"/>
</dbReference>